<name>A0A0R1U8D3_9LACO</name>
<feature type="compositionally biased region" description="Polar residues" evidence="1">
    <location>
        <begin position="153"/>
        <end position="183"/>
    </location>
</feature>
<dbReference type="STRING" id="1423763.FC46_GL000756"/>
<feature type="compositionally biased region" description="Basic and acidic residues" evidence="1">
    <location>
        <begin position="500"/>
        <end position="519"/>
    </location>
</feature>
<feature type="compositionally biased region" description="Basic and acidic residues" evidence="1">
    <location>
        <begin position="613"/>
        <end position="637"/>
    </location>
</feature>
<comment type="caution">
    <text evidence="3">The sequence shown here is derived from an EMBL/GenBank/DDBJ whole genome shotgun (WGS) entry which is preliminary data.</text>
</comment>
<evidence type="ECO:0000313" key="3">
    <source>
        <dbReference type="EMBL" id="KRL89581.1"/>
    </source>
</evidence>
<feature type="region of interest" description="Disordered" evidence="1">
    <location>
        <begin position="598"/>
        <end position="702"/>
    </location>
</feature>
<feature type="domain" description="Mub B2-like" evidence="2">
    <location>
        <begin position="703"/>
        <end position="789"/>
    </location>
</feature>
<dbReference type="Gene3D" id="2.60.40.4300">
    <property type="match status" value="2"/>
</dbReference>
<accession>A0A0R1U8D3</accession>
<feature type="compositionally biased region" description="Basic and acidic residues" evidence="1">
    <location>
        <begin position="667"/>
        <end position="700"/>
    </location>
</feature>
<organism evidence="3 4">
    <name type="scientific">Lactobacillus kalixensis DSM 16043</name>
    <dbReference type="NCBI Taxonomy" id="1423763"/>
    <lineage>
        <taxon>Bacteria</taxon>
        <taxon>Bacillati</taxon>
        <taxon>Bacillota</taxon>
        <taxon>Bacilli</taxon>
        <taxon>Lactobacillales</taxon>
        <taxon>Lactobacillaceae</taxon>
        <taxon>Lactobacillus</taxon>
    </lineage>
</organism>
<dbReference type="Pfam" id="PF17966">
    <property type="entry name" value="Muc_B2"/>
    <property type="match status" value="2"/>
</dbReference>
<feature type="domain" description="Mub B2-like" evidence="2">
    <location>
        <begin position="393"/>
        <end position="489"/>
    </location>
</feature>
<feature type="compositionally biased region" description="Basic and acidic residues" evidence="1">
    <location>
        <begin position="57"/>
        <end position="67"/>
    </location>
</feature>
<feature type="compositionally biased region" description="Basic and acidic residues" evidence="1">
    <location>
        <begin position="222"/>
        <end position="251"/>
    </location>
</feature>
<evidence type="ECO:0000259" key="2">
    <source>
        <dbReference type="Pfam" id="PF17966"/>
    </source>
</evidence>
<dbReference type="PATRIC" id="fig|1423763.3.peg.763"/>
<keyword evidence="4" id="KW-1185">Reference proteome</keyword>
<evidence type="ECO:0000256" key="1">
    <source>
        <dbReference type="SAM" id="MobiDB-lite"/>
    </source>
</evidence>
<feature type="compositionally biased region" description="Low complexity" evidence="1">
    <location>
        <begin position="189"/>
        <end position="212"/>
    </location>
</feature>
<sequence>MGLASVLVGISLLGYAQPVQVKADDAETSSSDVQVVFGHIIPVTDNGEEIPNVPHPEYSRDPNDPEKAVATPAPKIKNYRVQKGQNYDENSNLVIPPSDPSQDTRLTYERYSAKISNKKSQTKEREQKKTSIFEFMKRNKNQPETSPQEKETQTNTTPSTNDLNSDLSQNGVTSAANNASSGLNEDATDLNSSVNESSISSSVESDNLESSSQTDQPATKVESNDKASTTDKDKVSKNSEKLKERKKKDGDQSISNDPKSKSGTKKRTDQRPVVSQAIMPEKVKLPPNTLTVTLRIVDHDQDDAVLTEQTIQGQKGDRIVFDNLKQSIEIYNYSGYRFSKVINVTSNVDMKISDIDHIELGVLEDEDLIFNVEMVHKLVRVTSENCDNFNISSDKLSYTTTLTVKYKGAGKKDPENKIEKATWSRTLTADAVTGEVVKGKYDTDFKPDIDIYPEVKTPEVDGFKADKKEIDGIKVNSQNIEKTVIFTPLKSEELESDLEKEEKAAQDSETKQTESKKLTQKDIDDAQSLINEAQGILASLGIGGLDHDLNEKIATDASSSQSPTLELGDLLKPVDSKVQYAKQEEKIPEKVEEQVTELAKEKEAVQEVEVEQATEKTPKKELEVEVPKPVPDEKETSPIENPQDSEDDAPTPEEVDKTDESIQSSKEVLKPKIEATSTQKDKNPEPEVKISKTNNKKQEIEVQSNGETKTFIQTIHFVDENGKKLHKDHIEVIAFVKQGDGWDKSIDTFATVTAPVIDTYYCKDKSIHGKTVMPDDSDLRPEITVTYHKMANVIPVDLDGNLIEITKDKPESRQFANDPHDASKALADQAVPNIKGYKATVKTITPVNPAINIPVVYNVEI</sequence>
<reference evidence="3 4" key="1">
    <citation type="journal article" date="2015" name="Genome Announc.">
        <title>Expanding the biotechnology potential of lactobacilli through comparative genomics of 213 strains and associated genera.</title>
        <authorList>
            <person name="Sun Z."/>
            <person name="Harris H.M."/>
            <person name="McCann A."/>
            <person name="Guo C."/>
            <person name="Argimon S."/>
            <person name="Zhang W."/>
            <person name="Yang X."/>
            <person name="Jeffery I.B."/>
            <person name="Cooney J.C."/>
            <person name="Kagawa T.F."/>
            <person name="Liu W."/>
            <person name="Song Y."/>
            <person name="Salvetti E."/>
            <person name="Wrobel A."/>
            <person name="Rasinkangas P."/>
            <person name="Parkhill J."/>
            <person name="Rea M.C."/>
            <person name="O'Sullivan O."/>
            <person name="Ritari J."/>
            <person name="Douillard F.P."/>
            <person name="Paul Ross R."/>
            <person name="Yang R."/>
            <person name="Briner A.E."/>
            <person name="Felis G.E."/>
            <person name="de Vos W.M."/>
            <person name="Barrangou R."/>
            <person name="Klaenhammer T.R."/>
            <person name="Caufield P.W."/>
            <person name="Cui Y."/>
            <person name="Zhang H."/>
            <person name="O'Toole P.W."/>
        </authorList>
    </citation>
    <scope>NUCLEOTIDE SEQUENCE [LARGE SCALE GENOMIC DNA]</scope>
    <source>
        <strain evidence="3 4">DSM 16043</strain>
    </source>
</reference>
<feature type="compositionally biased region" description="Basic and acidic residues" evidence="1">
    <location>
        <begin position="121"/>
        <end position="137"/>
    </location>
</feature>
<dbReference type="Proteomes" id="UP000051036">
    <property type="component" value="Unassembled WGS sequence"/>
</dbReference>
<feature type="compositionally biased region" description="Polar residues" evidence="1">
    <location>
        <begin position="83"/>
        <end position="93"/>
    </location>
</feature>
<feature type="region of interest" description="Disordered" evidence="1">
    <location>
        <begin position="555"/>
        <end position="574"/>
    </location>
</feature>
<feature type="region of interest" description="Disordered" evidence="1">
    <location>
        <begin position="496"/>
        <end position="519"/>
    </location>
</feature>
<protein>
    <recommendedName>
        <fullName evidence="2">Mub B2-like domain-containing protein</fullName>
    </recommendedName>
</protein>
<gene>
    <name evidence="3" type="ORF">FC46_GL000756</name>
</gene>
<evidence type="ECO:0000313" key="4">
    <source>
        <dbReference type="Proteomes" id="UP000051036"/>
    </source>
</evidence>
<dbReference type="EMBL" id="AZFM01000021">
    <property type="protein sequence ID" value="KRL89581.1"/>
    <property type="molecule type" value="Genomic_DNA"/>
</dbReference>
<proteinExistence type="predicted"/>
<feature type="region of interest" description="Disordered" evidence="1">
    <location>
        <begin position="47"/>
        <end position="282"/>
    </location>
</feature>
<dbReference type="InterPro" id="IPR041495">
    <property type="entry name" value="Mub_B2"/>
</dbReference>
<feature type="compositionally biased region" description="Acidic residues" evidence="1">
    <location>
        <begin position="643"/>
        <end position="653"/>
    </location>
</feature>
<dbReference type="AlphaFoldDB" id="A0A0R1U8D3"/>